<evidence type="ECO:0000313" key="2">
    <source>
        <dbReference type="Proteomes" id="UP000289738"/>
    </source>
</evidence>
<organism evidence="1 2">
    <name type="scientific">Arachis hypogaea</name>
    <name type="common">Peanut</name>
    <dbReference type="NCBI Taxonomy" id="3818"/>
    <lineage>
        <taxon>Eukaryota</taxon>
        <taxon>Viridiplantae</taxon>
        <taxon>Streptophyta</taxon>
        <taxon>Embryophyta</taxon>
        <taxon>Tracheophyta</taxon>
        <taxon>Spermatophyta</taxon>
        <taxon>Magnoliopsida</taxon>
        <taxon>eudicotyledons</taxon>
        <taxon>Gunneridae</taxon>
        <taxon>Pentapetalae</taxon>
        <taxon>rosids</taxon>
        <taxon>fabids</taxon>
        <taxon>Fabales</taxon>
        <taxon>Fabaceae</taxon>
        <taxon>Papilionoideae</taxon>
        <taxon>50 kb inversion clade</taxon>
        <taxon>dalbergioids sensu lato</taxon>
        <taxon>Dalbergieae</taxon>
        <taxon>Pterocarpus clade</taxon>
        <taxon>Arachis</taxon>
    </lineage>
</organism>
<evidence type="ECO:0000313" key="1">
    <source>
        <dbReference type="EMBL" id="RYR01702.1"/>
    </source>
</evidence>
<dbReference type="EMBL" id="SDMP01000016">
    <property type="protein sequence ID" value="RYR01702.1"/>
    <property type="molecule type" value="Genomic_DNA"/>
</dbReference>
<reference evidence="1 2" key="1">
    <citation type="submission" date="2019-01" db="EMBL/GenBank/DDBJ databases">
        <title>Sequencing of cultivated peanut Arachis hypogaea provides insights into genome evolution and oil improvement.</title>
        <authorList>
            <person name="Chen X."/>
        </authorList>
    </citation>
    <scope>NUCLEOTIDE SEQUENCE [LARGE SCALE GENOMIC DNA]</scope>
    <source>
        <strain evidence="2">cv. Fuhuasheng</strain>
        <tissue evidence="1">Leaves</tissue>
    </source>
</reference>
<comment type="caution">
    <text evidence="1">The sequence shown here is derived from an EMBL/GenBank/DDBJ whole genome shotgun (WGS) entry which is preliminary data.</text>
</comment>
<proteinExistence type="predicted"/>
<dbReference type="Proteomes" id="UP000289738">
    <property type="component" value="Chromosome B06"/>
</dbReference>
<gene>
    <name evidence="1" type="ORF">Ahy_B06g080565</name>
</gene>
<protein>
    <submittedName>
        <fullName evidence="1">Uncharacterized protein</fullName>
    </submittedName>
</protein>
<dbReference type="AlphaFoldDB" id="A0A444YIE5"/>
<accession>A0A444YIE5</accession>
<name>A0A444YIE5_ARAHY</name>
<keyword evidence="2" id="KW-1185">Reference proteome</keyword>
<sequence length="180" mass="20748">MESFELPCVHMVGVLVYLNMMAIPKSLILDWWTKRAKQPRAPSDGVRVGEIPDATYMSMHAAMLDDCRELDYVDVKTRLVKECQSLRDKHRQRLGVAEEVSRVSVRDPLRTRYKGCGRRVVSSRDKFCRVQRCRLRGKGGHNFRKCQQSSIWENIDSFEAGAAYDSMEAGEGGEDYYEFE</sequence>